<dbReference type="Gene3D" id="1.10.357.10">
    <property type="entry name" value="Tetracycline Repressor, domain 2"/>
    <property type="match status" value="1"/>
</dbReference>
<reference evidence="6" key="1">
    <citation type="submission" date="2019-09" db="EMBL/GenBank/DDBJ databases">
        <authorList>
            <person name="Teo W.F.A."/>
            <person name="Duangmal K."/>
        </authorList>
    </citation>
    <scope>NUCLEOTIDE SEQUENCE [LARGE SCALE GENOMIC DNA]</scope>
    <source>
        <strain evidence="6">K81G1</strain>
    </source>
</reference>
<evidence type="ECO:0000256" key="4">
    <source>
        <dbReference type="PROSITE-ProRule" id="PRU00335"/>
    </source>
</evidence>
<evidence type="ECO:0000313" key="6">
    <source>
        <dbReference type="EMBL" id="KAA9156550.1"/>
    </source>
</evidence>
<proteinExistence type="predicted"/>
<evidence type="ECO:0000259" key="5">
    <source>
        <dbReference type="PROSITE" id="PS50977"/>
    </source>
</evidence>
<keyword evidence="2 4" id="KW-0238">DNA-binding</keyword>
<dbReference type="SUPFAM" id="SSF46689">
    <property type="entry name" value="Homeodomain-like"/>
    <property type="match status" value="1"/>
</dbReference>
<sequence>MRRPAWNGSPPLGGEEARARIIEAAMRCVDRYGPDKARLSDVAVELGVIRQTVYRYFPSTEELFAAVGDAARENYVNRLVAHVAGVTAPGEVLVEILAYTIERVPRDPYLGLFLTAGQSDAFSRRAMSAAAFESCQEVLARVDVDWGELGYEGRELTDLVEFLLRILLSFLDDPLPRRDGAGLRRFLRRWVLPAVVSTVDAGGYDR</sequence>
<comment type="caution">
    <text evidence="6">The sequence shown here is derived from an EMBL/GenBank/DDBJ whole genome shotgun (WGS) entry which is preliminary data.</text>
</comment>
<dbReference type="EMBL" id="VMNW02000048">
    <property type="protein sequence ID" value="KAA9156550.1"/>
    <property type="molecule type" value="Genomic_DNA"/>
</dbReference>
<dbReference type="PROSITE" id="PS50977">
    <property type="entry name" value="HTH_TETR_2"/>
    <property type="match status" value="1"/>
</dbReference>
<dbReference type="InterPro" id="IPR001647">
    <property type="entry name" value="HTH_TetR"/>
</dbReference>
<dbReference type="GO" id="GO:0003700">
    <property type="term" value="F:DNA-binding transcription factor activity"/>
    <property type="evidence" value="ECO:0007669"/>
    <property type="project" value="TreeGrafter"/>
</dbReference>
<dbReference type="InterPro" id="IPR050109">
    <property type="entry name" value="HTH-type_TetR-like_transc_reg"/>
</dbReference>
<name>A0A5N0UWR2_9PSEU</name>
<dbReference type="AlphaFoldDB" id="A0A5N0UWR2"/>
<dbReference type="Pfam" id="PF00440">
    <property type="entry name" value="TetR_N"/>
    <property type="match status" value="1"/>
</dbReference>
<accession>A0A5N0UWR2</accession>
<dbReference type="PANTHER" id="PTHR30055">
    <property type="entry name" value="HTH-TYPE TRANSCRIPTIONAL REGULATOR RUTR"/>
    <property type="match status" value="1"/>
</dbReference>
<dbReference type="PANTHER" id="PTHR30055:SF234">
    <property type="entry name" value="HTH-TYPE TRANSCRIPTIONAL REGULATOR BETI"/>
    <property type="match status" value="1"/>
</dbReference>
<evidence type="ECO:0000256" key="1">
    <source>
        <dbReference type="ARBA" id="ARBA00023015"/>
    </source>
</evidence>
<evidence type="ECO:0000313" key="7">
    <source>
        <dbReference type="Proteomes" id="UP000319769"/>
    </source>
</evidence>
<feature type="DNA-binding region" description="H-T-H motif" evidence="4">
    <location>
        <begin position="38"/>
        <end position="57"/>
    </location>
</feature>
<dbReference type="RefSeq" id="WP_144749384.1">
    <property type="nucleotide sequence ID" value="NZ_VMNW02000048.1"/>
</dbReference>
<dbReference type="GO" id="GO:0000976">
    <property type="term" value="F:transcription cis-regulatory region binding"/>
    <property type="evidence" value="ECO:0007669"/>
    <property type="project" value="TreeGrafter"/>
</dbReference>
<dbReference type="Proteomes" id="UP000319769">
    <property type="component" value="Unassembled WGS sequence"/>
</dbReference>
<keyword evidence="3" id="KW-0804">Transcription</keyword>
<keyword evidence="1" id="KW-0805">Transcription regulation</keyword>
<dbReference type="OrthoDB" id="3212503at2"/>
<gene>
    <name evidence="6" type="ORF">FPZ12_027275</name>
</gene>
<evidence type="ECO:0000256" key="3">
    <source>
        <dbReference type="ARBA" id="ARBA00023163"/>
    </source>
</evidence>
<keyword evidence="7" id="KW-1185">Reference proteome</keyword>
<organism evidence="6 7">
    <name type="scientific">Amycolatopsis acidicola</name>
    <dbReference type="NCBI Taxonomy" id="2596893"/>
    <lineage>
        <taxon>Bacteria</taxon>
        <taxon>Bacillati</taxon>
        <taxon>Actinomycetota</taxon>
        <taxon>Actinomycetes</taxon>
        <taxon>Pseudonocardiales</taxon>
        <taxon>Pseudonocardiaceae</taxon>
        <taxon>Amycolatopsis</taxon>
    </lineage>
</organism>
<protein>
    <submittedName>
        <fullName evidence="6">TetR/AcrR family transcriptional regulator</fullName>
    </submittedName>
</protein>
<feature type="domain" description="HTH tetR-type" evidence="5">
    <location>
        <begin position="15"/>
        <end position="75"/>
    </location>
</feature>
<dbReference type="InterPro" id="IPR009057">
    <property type="entry name" value="Homeodomain-like_sf"/>
</dbReference>
<evidence type="ECO:0000256" key="2">
    <source>
        <dbReference type="ARBA" id="ARBA00023125"/>
    </source>
</evidence>